<dbReference type="NCBIfam" id="TIGR01469">
    <property type="entry name" value="cobA_cysG_Cterm"/>
    <property type="match status" value="1"/>
</dbReference>
<dbReference type="Pfam" id="PF00590">
    <property type="entry name" value="TP_methylase"/>
    <property type="match status" value="1"/>
</dbReference>
<dbReference type="AlphaFoldDB" id="A0A934LXQ6"/>
<dbReference type="InterPro" id="IPR006366">
    <property type="entry name" value="CobA/CysG_C"/>
</dbReference>
<evidence type="ECO:0000313" key="10">
    <source>
        <dbReference type="Proteomes" id="UP000613255"/>
    </source>
</evidence>
<name>A0A934LXQ6_9RHOB</name>
<dbReference type="SUPFAM" id="SSF53790">
    <property type="entry name" value="Tetrapyrrole methylase"/>
    <property type="match status" value="1"/>
</dbReference>
<comment type="pathway">
    <text evidence="7">Porphyrin-containing compound metabolism; siroheme biosynthesis; precorrin-2 from uroporphyrinogen III: step 1/1.</text>
</comment>
<dbReference type="InterPro" id="IPR014776">
    <property type="entry name" value="4pyrrole_Mease_sub2"/>
</dbReference>
<keyword evidence="6" id="KW-0627">Porphyrin biosynthesis</keyword>
<protein>
    <recommendedName>
        <fullName evidence="2">uroporphyrinogen-III C-methyltransferase</fullName>
        <ecNumber evidence="2">2.1.1.107</ecNumber>
    </recommendedName>
</protein>
<keyword evidence="3 9" id="KW-0489">Methyltransferase</keyword>
<evidence type="ECO:0000256" key="3">
    <source>
        <dbReference type="ARBA" id="ARBA00022603"/>
    </source>
</evidence>
<dbReference type="PANTHER" id="PTHR45790:SF3">
    <property type="entry name" value="S-ADENOSYL-L-METHIONINE-DEPENDENT UROPORPHYRINOGEN III METHYLTRANSFERASE, CHLOROPLASTIC"/>
    <property type="match status" value="1"/>
</dbReference>
<dbReference type="Gene3D" id="3.30.950.10">
    <property type="entry name" value="Methyltransferase, Cobalt-precorrin-4 Transmethylase, Domain 2"/>
    <property type="match status" value="1"/>
</dbReference>
<dbReference type="PANTHER" id="PTHR45790">
    <property type="entry name" value="SIROHEME SYNTHASE-RELATED"/>
    <property type="match status" value="1"/>
</dbReference>
<dbReference type="InterPro" id="IPR003043">
    <property type="entry name" value="Uropor_MeTrfase_CS"/>
</dbReference>
<dbReference type="RefSeq" id="WP_198684923.1">
    <property type="nucleotide sequence ID" value="NZ_JAEIJD010000002.1"/>
</dbReference>
<dbReference type="InterPro" id="IPR035996">
    <property type="entry name" value="4pyrrol_Methylase_sf"/>
</dbReference>
<keyword evidence="4 9" id="KW-0808">Transferase</keyword>
<evidence type="ECO:0000256" key="7">
    <source>
        <dbReference type="ARBA" id="ARBA00025705"/>
    </source>
</evidence>
<dbReference type="FunFam" id="3.40.1010.10:FF:000001">
    <property type="entry name" value="Siroheme synthase"/>
    <property type="match status" value="1"/>
</dbReference>
<keyword evidence="5" id="KW-0949">S-adenosyl-L-methionine</keyword>
<evidence type="ECO:0000256" key="2">
    <source>
        <dbReference type="ARBA" id="ARBA00012162"/>
    </source>
</evidence>
<dbReference type="GO" id="GO:0004851">
    <property type="term" value="F:uroporphyrin-III C-methyltransferase activity"/>
    <property type="evidence" value="ECO:0007669"/>
    <property type="project" value="UniProtKB-EC"/>
</dbReference>
<sequence length="253" mass="26298">MPNTTPFETVEFVGAGPGDPDLLTVGALRALQGAGIILHDRLIPQAILALAGPDAQLIDVGKAGFGPSTPQERINDLIVHHATQGARVVRLKAGDTTLFARLDEEVAACDAANIPWRILPGITSAAAAAAALGQSQTSRGRNSSVRYLTGHDVKGFADHDWAALARPGSVAAIYMGKSAARFVQGRLLMHGADPATPVSVIENASRPDQRVLAVTLATLPAILAAADLDGPALIWLGLPPRAAALSHTRKEFA</sequence>
<evidence type="ECO:0000256" key="6">
    <source>
        <dbReference type="ARBA" id="ARBA00023244"/>
    </source>
</evidence>
<comment type="similarity">
    <text evidence="1">Belongs to the precorrin methyltransferase family.</text>
</comment>
<proteinExistence type="inferred from homology"/>
<organism evidence="9 10">
    <name type="scientific">Pontibaca salina</name>
    <dbReference type="NCBI Taxonomy" id="2795731"/>
    <lineage>
        <taxon>Bacteria</taxon>
        <taxon>Pseudomonadati</taxon>
        <taxon>Pseudomonadota</taxon>
        <taxon>Alphaproteobacteria</taxon>
        <taxon>Rhodobacterales</taxon>
        <taxon>Roseobacteraceae</taxon>
        <taxon>Pontibaca</taxon>
    </lineage>
</organism>
<dbReference type="PROSITE" id="PS00839">
    <property type="entry name" value="SUMT_1"/>
    <property type="match status" value="1"/>
</dbReference>
<accession>A0A934LXQ6</accession>
<dbReference type="InterPro" id="IPR050161">
    <property type="entry name" value="Siro_Cobalamin_biosynth"/>
</dbReference>
<dbReference type="NCBIfam" id="NF004790">
    <property type="entry name" value="PRK06136.1"/>
    <property type="match status" value="1"/>
</dbReference>
<dbReference type="InterPro" id="IPR014777">
    <property type="entry name" value="4pyrrole_Mease_sub1"/>
</dbReference>
<dbReference type="EMBL" id="JAEIJD010000002">
    <property type="protein sequence ID" value="MBI6628902.1"/>
    <property type="molecule type" value="Genomic_DNA"/>
</dbReference>
<comment type="caution">
    <text evidence="9">The sequence shown here is derived from an EMBL/GenBank/DDBJ whole genome shotgun (WGS) entry which is preliminary data.</text>
</comment>
<dbReference type="Gene3D" id="3.40.1010.10">
    <property type="entry name" value="Cobalt-precorrin-4 Transmethylase, Domain 1"/>
    <property type="match status" value="1"/>
</dbReference>
<dbReference type="Proteomes" id="UP000613255">
    <property type="component" value="Unassembled WGS sequence"/>
</dbReference>
<evidence type="ECO:0000256" key="5">
    <source>
        <dbReference type="ARBA" id="ARBA00022691"/>
    </source>
</evidence>
<evidence type="ECO:0000256" key="1">
    <source>
        <dbReference type="ARBA" id="ARBA00005879"/>
    </source>
</evidence>
<feature type="domain" description="Tetrapyrrole methylase" evidence="8">
    <location>
        <begin position="11"/>
        <end position="219"/>
    </location>
</feature>
<dbReference type="InterPro" id="IPR000878">
    <property type="entry name" value="4pyrrol_Mease"/>
</dbReference>
<dbReference type="CDD" id="cd11642">
    <property type="entry name" value="SUMT"/>
    <property type="match status" value="1"/>
</dbReference>
<gene>
    <name evidence="9" type="primary">cobA</name>
    <name evidence="9" type="ORF">JAO82_03315</name>
</gene>
<reference evidence="9" key="1">
    <citation type="submission" date="2020-12" db="EMBL/GenBank/DDBJ databases">
        <title>Pontibaca salina gen. nov., sp. nov., isolated from marine sediment.</title>
        <authorList>
            <person name="Bo J."/>
            <person name="Wang S."/>
            <person name="Song X."/>
            <person name="Du Z."/>
        </authorList>
    </citation>
    <scope>NUCLEOTIDE SEQUENCE</scope>
    <source>
        <strain evidence="9">S1109L</strain>
    </source>
</reference>
<evidence type="ECO:0000256" key="4">
    <source>
        <dbReference type="ARBA" id="ARBA00022679"/>
    </source>
</evidence>
<dbReference type="EC" id="2.1.1.107" evidence="2"/>
<evidence type="ECO:0000259" key="8">
    <source>
        <dbReference type="Pfam" id="PF00590"/>
    </source>
</evidence>
<dbReference type="GO" id="GO:0032259">
    <property type="term" value="P:methylation"/>
    <property type="evidence" value="ECO:0007669"/>
    <property type="project" value="UniProtKB-KW"/>
</dbReference>
<dbReference type="GO" id="GO:0019354">
    <property type="term" value="P:siroheme biosynthetic process"/>
    <property type="evidence" value="ECO:0007669"/>
    <property type="project" value="InterPro"/>
</dbReference>
<evidence type="ECO:0000313" key="9">
    <source>
        <dbReference type="EMBL" id="MBI6628902.1"/>
    </source>
</evidence>
<keyword evidence="10" id="KW-1185">Reference proteome</keyword>